<gene>
    <name evidence="1" type="ORF">SLEP1_g3912</name>
</gene>
<evidence type="ECO:0000313" key="2">
    <source>
        <dbReference type="Proteomes" id="UP001054252"/>
    </source>
</evidence>
<protein>
    <submittedName>
        <fullName evidence="1">Uncharacterized protein</fullName>
    </submittedName>
</protein>
<dbReference type="EMBL" id="BPVZ01000003">
    <property type="protein sequence ID" value="GKU89825.1"/>
    <property type="molecule type" value="Genomic_DNA"/>
</dbReference>
<dbReference type="AlphaFoldDB" id="A0AAV5HT14"/>
<keyword evidence="2" id="KW-1185">Reference proteome</keyword>
<comment type="caution">
    <text evidence="1">The sequence shown here is derived from an EMBL/GenBank/DDBJ whole genome shotgun (WGS) entry which is preliminary data.</text>
</comment>
<name>A0AAV5HT14_9ROSI</name>
<organism evidence="1 2">
    <name type="scientific">Rubroshorea leprosula</name>
    <dbReference type="NCBI Taxonomy" id="152421"/>
    <lineage>
        <taxon>Eukaryota</taxon>
        <taxon>Viridiplantae</taxon>
        <taxon>Streptophyta</taxon>
        <taxon>Embryophyta</taxon>
        <taxon>Tracheophyta</taxon>
        <taxon>Spermatophyta</taxon>
        <taxon>Magnoliopsida</taxon>
        <taxon>eudicotyledons</taxon>
        <taxon>Gunneridae</taxon>
        <taxon>Pentapetalae</taxon>
        <taxon>rosids</taxon>
        <taxon>malvids</taxon>
        <taxon>Malvales</taxon>
        <taxon>Dipterocarpaceae</taxon>
        <taxon>Rubroshorea</taxon>
    </lineage>
</organism>
<accession>A0AAV5HT14</accession>
<reference evidence="1 2" key="1">
    <citation type="journal article" date="2021" name="Commun. Biol.">
        <title>The genome of Shorea leprosula (Dipterocarpaceae) highlights the ecological relevance of drought in aseasonal tropical rainforests.</title>
        <authorList>
            <person name="Ng K.K.S."/>
            <person name="Kobayashi M.J."/>
            <person name="Fawcett J.A."/>
            <person name="Hatakeyama M."/>
            <person name="Paape T."/>
            <person name="Ng C.H."/>
            <person name="Ang C.C."/>
            <person name="Tnah L.H."/>
            <person name="Lee C.T."/>
            <person name="Nishiyama T."/>
            <person name="Sese J."/>
            <person name="O'Brien M.J."/>
            <person name="Copetti D."/>
            <person name="Mohd Noor M.I."/>
            <person name="Ong R.C."/>
            <person name="Putra M."/>
            <person name="Sireger I.Z."/>
            <person name="Indrioko S."/>
            <person name="Kosugi Y."/>
            <person name="Izuno A."/>
            <person name="Isagi Y."/>
            <person name="Lee S.L."/>
            <person name="Shimizu K.K."/>
        </authorList>
    </citation>
    <scope>NUCLEOTIDE SEQUENCE [LARGE SCALE GENOMIC DNA]</scope>
    <source>
        <strain evidence="1">214</strain>
    </source>
</reference>
<evidence type="ECO:0000313" key="1">
    <source>
        <dbReference type="EMBL" id="GKU89825.1"/>
    </source>
</evidence>
<dbReference type="Proteomes" id="UP001054252">
    <property type="component" value="Unassembled WGS sequence"/>
</dbReference>
<sequence>MKQATVGPLPGVAQDIPRSRLPISQAYMSLIHQEYWCQAIPT</sequence>
<proteinExistence type="predicted"/>